<dbReference type="InterPro" id="IPR030381">
    <property type="entry name" value="G_DYNAMIN_dom"/>
</dbReference>
<dbReference type="InterPro" id="IPR011992">
    <property type="entry name" value="EF-hand-dom_pair"/>
</dbReference>
<dbReference type="SUPFAM" id="SSF47473">
    <property type="entry name" value="EF-hand"/>
    <property type="match status" value="1"/>
</dbReference>
<evidence type="ECO:0000256" key="1">
    <source>
        <dbReference type="ARBA" id="ARBA00004413"/>
    </source>
</evidence>
<dbReference type="InterPro" id="IPR022812">
    <property type="entry name" value="Dynamin"/>
</dbReference>
<dbReference type="Pfam" id="PF00350">
    <property type="entry name" value="Dynamin_N"/>
    <property type="match status" value="1"/>
</dbReference>
<feature type="domain" description="EF-hand" evidence="10">
    <location>
        <begin position="492"/>
        <end position="527"/>
    </location>
</feature>
<feature type="domain" description="EH" evidence="9">
    <location>
        <begin position="459"/>
        <end position="523"/>
    </location>
</feature>
<dbReference type="Pfam" id="PF12763">
    <property type="entry name" value="EH"/>
    <property type="match status" value="1"/>
</dbReference>
<dbReference type="STRING" id="133381.A0A2T9ZB22"/>
<sequence length="547" mass="61043">MTKSLAELSSGENPGSAIYNEITTELQGVYKRKIAPLETVYNFEMFNSPVLNAQDISTNPMVLLLGQYSTGKTTFIEYILGESYPGSYVGIEPTTDKFTAVMSGQEKKIIPGHAAAVSGELPFSSLQKFGTNFLSRFQVSQMDNPLLKNLTIVDTPGILSGSKQMQRGYDFSKAMAWFGTRADLILILFDGHKLDISDEFKEVIQTLKPNIEKVRIVLNKCDTVDQQQLMRVYGALMWSLGKVIDTPEVPRVYLGSFWPATRPPVGNKFTDSVSLIEKEQKDLLQALKEIPVTSALRKVNDMVKRARQAKVHAYIIGHLKNEMPTMFGKNKKAKNLIFSLRDIFITIQNKHGLSPGDFPVVDDYQKILYGCDLSLFKRLDTKYIEAADNALSNDFSKLMNKFPARFMGGGNYDSDLSRRVTRSQPPPYSALVENSIGAPSSSNNPFGDIPPMIDPNNPASLRFLERFNKNADTQSKLIGGKIASSMMEESGLEKQILREIWKLADWDSRGSLDTVQFEVAMRLCSLVSSGVQISDAEDIVFRDLGLR</sequence>
<name>A0A2T9ZB22_9FUNG</name>
<evidence type="ECO:0000256" key="6">
    <source>
        <dbReference type="ARBA" id="ARBA00022753"/>
    </source>
</evidence>
<evidence type="ECO:0000313" key="12">
    <source>
        <dbReference type="EMBL" id="PVV01772.1"/>
    </source>
</evidence>
<comment type="subcellular location">
    <subcellularLocation>
        <location evidence="1">Cell membrane</location>
        <topology evidence="1">Peripheral membrane protein</topology>
        <orientation evidence="1">Cytoplasmic side</orientation>
    </subcellularLocation>
    <subcellularLocation>
        <location evidence="2">Endosome membrane</location>
        <topology evidence="2">Peripheral membrane protein</topology>
    </subcellularLocation>
</comment>
<dbReference type="GO" id="GO:0005509">
    <property type="term" value="F:calcium ion binding"/>
    <property type="evidence" value="ECO:0007669"/>
    <property type="project" value="InterPro"/>
</dbReference>
<evidence type="ECO:0000256" key="7">
    <source>
        <dbReference type="ARBA" id="ARBA00022837"/>
    </source>
</evidence>
<dbReference type="InterPro" id="IPR040990">
    <property type="entry name" value="DUF5600"/>
</dbReference>
<dbReference type="SUPFAM" id="SSF52540">
    <property type="entry name" value="P-loop containing nucleoside triphosphate hydrolases"/>
    <property type="match status" value="1"/>
</dbReference>
<dbReference type="GO" id="GO:0005525">
    <property type="term" value="F:GTP binding"/>
    <property type="evidence" value="ECO:0007669"/>
    <property type="project" value="InterPro"/>
</dbReference>
<dbReference type="Gene3D" id="1.10.268.20">
    <property type="match status" value="1"/>
</dbReference>
<organism evidence="12 13">
    <name type="scientific">Smittium megazygosporum</name>
    <dbReference type="NCBI Taxonomy" id="133381"/>
    <lineage>
        <taxon>Eukaryota</taxon>
        <taxon>Fungi</taxon>
        <taxon>Fungi incertae sedis</taxon>
        <taxon>Zoopagomycota</taxon>
        <taxon>Kickxellomycotina</taxon>
        <taxon>Harpellomycetes</taxon>
        <taxon>Harpellales</taxon>
        <taxon>Legeriomycetaceae</taxon>
        <taxon>Smittium</taxon>
    </lineage>
</organism>
<evidence type="ECO:0000256" key="2">
    <source>
        <dbReference type="ARBA" id="ARBA00004481"/>
    </source>
</evidence>
<accession>A0A2T9ZB22</accession>
<keyword evidence="4" id="KW-0479">Metal-binding</keyword>
<dbReference type="InterPro" id="IPR045063">
    <property type="entry name" value="Dynamin_N"/>
</dbReference>
<dbReference type="GO" id="GO:0010008">
    <property type="term" value="C:endosome membrane"/>
    <property type="evidence" value="ECO:0007669"/>
    <property type="project" value="UniProtKB-SubCell"/>
</dbReference>
<protein>
    <recommendedName>
        <fullName evidence="14">EH domain-containing protein</fullName>
    </recommendedName>
</protein>
<evidence type="ECO:0000256" key="5">
    <source>
        <dbReference type="ARBA" id="ARBA00022741"/>
    </source>
</evidence>
<evidence type="ECO:0000256" key="4">
    <source>
        <dbReference type="ARBA" id="ARBA00022723"/>
    </source>
</evidence>
<keyword evidence="3" id="KW-1003">Cell membrane</keyword>
<reference evidence="12 13" key="1">
    <citation type="journal article" date="2018" name="MBio">
        <title>Comparative Genomics Reveals the Core Gene Toolbox for the Fungus-Insect Symbiosis.</title>
        <authorList>
            <person name="Wang Y."/>
            <person name="Stata M."/>
            <person name="Wang W."/>
            <person name="Stajich J.E."/>
            <person name="White M.M."/>
            <person name="Moncalvo J.M."/>
        </authorList>
    </citation>
    <scope>NUCLEOTIDE SEQUENCE [LARGE SCALE GENOMIC DNA]</scope>
    <source>
        <strain evidence="12 13">SC-DP-2</strain>
    </source>
</reference>
<dbReference type="Gene3D" id="3.40.50.300">
    <property type="entry name" value="P-loop containing nucleotide triphosphate hydrolases"/>
    <property type="match status" value="1"/>
</dbReference>
<evidence type="ECO:0000256" key="8">
    <source>
        <dbReference type="ARBA" id="ARBA00023136"/>
    </source>
</evidence>
<dbReference type="EMBL" id="MBFS01000814">
    <property type="protein sequence ID" value="PVV01772.1"/>
    <property type="molecule type" value="Genomic_DNA"/>
</dbReference>
<evidence type="ECO:0000259" key="10">
    <source>
        <dbReference type="PROSITE" id="PS50222"/>
    </source>
</evidence>
<dbReference type="InterPro" id="IPR027417">
    <property type="entry name" value="P-loop_NTPase"/>
</dbReference>
<comment type="caution">
    <text evidence="12">The sequence shown here is derived from an EMBL/GenBank/DDBJ whole genome shotgun (WGS) entry which is preliminary data.</text>
</comment>
<evidence type="ECO:0000259" key="11">
    <source>
        <dbReference type="PROSITE" id="PS51718"/>
    </source>
</evidence>
<dbReference type="GO" id="GO:0005886">
    <property type="term" value="C:plasma membrane"/>
    <property type="evidence" value="ECO:0007669"/>
    <property type="project" value="UniProtKB-SubCell"/>
</dbReference>
<dbReference type="InterPro" id="IPR000261">
    <property type="entry name" value="EH_dom"/>
</dbReference>
<evidence type="ECO:0000256" key="3">
    <source>
        <dbReference type="ARBA" id="ARBA00022475"/>
    </source>
</evidence>
<evidence type="ECO:0000313" key="13">
    <source>
        <dbReference type="Proteomes" id="UP000245609"/>
    </source>
</evidence>
<dbReference type="Gene3D" id="1.10.238.10">
    <property type="entry name" value="EF-hand"/>
    <property type="match status" value="1"/>
</dbReference>
<dbReference type="AlphaFoldDB" id="A0A2T9ZB22"/>
<keyword evidence="8" id="KW-0472">Membrane</keyword>
<dbReference type="OrthoDB" id="1716625at2759"/>
<dbReference type="CDD" id="cd09913">
    <property type="entry name" value="EHD"/>
    <property type="match status" value="1"/>
</dbReference>
<dbReference type="Pfam" id="PF18150">
    <property type="entry name" value="DUF5600"/>
    <property type="match status" value="1"/>
</dbReference>
<dbReference type="PROSITE" id="PS51718">
    <property type="entry name" value="G_DYNAMIN_2"/>
    <property type="match status" value="1"/>
</dbReference>
<dbReference type="Pfam" id="PF16880">
    <property type="entry name" value="EHD_N"/>
    <property type="match status" value="1"/>
</dbReference>
<feature type="domain" description="Dynamin-type G" evidence="11">
    <location>
        <begin position="56"/>
        <end position="293"/>
    </location>
</feature>
<keyword evidence="13" id="KW-1185">Reference proteome</keyword>
<dbReference type="PROSITE" id="PS50222">
    <property type="entry name" value="EF_HAND_2"/>
    <property type="match status" value="1"/>
</dbReference>
<dbReference type="PROSITE" id="PS50031">
    <property type="entry name" value="EH"/>
    <property type="match status" value="1"/>
</dbReference>
<dbReference type="PRINTS" id="PR00195">
    <property type="entry name" value="DYNAMIN"/>
</dbReference>
<evidence type="ECO:0008006" key="14">
    <source>
        <dbReference type="Google" id="ProtNLM"/>
    </source>
</evidence>
<dbReference type="GO" id="GO:0006897">
    <property type="term" value="P:endocytosis"/>
    <property type="evidence" value="ECO:0007669"/>
    <property type="project" value="TreeGrafter"/>
</dbReference>
<keyword evidence="6" id="KW-0967">Endosome</keyword>
<dbReference type="InterPro" id="IPR002048">
    <property type="entry name" value="EF_hand_dom"/>
</dbReference>
<gene>
    <name evidence="12" type="ORF">BB560_003797</name>
</gene>
<dbReference type="SMART" id="SM00027">
    <property type="entry name" value="EH"/>
    <property type="match status" value="1"/>
</dbReference>
<dbReference type="Proteomes" id="UP000245609">
    <property type="component" value="Unassembled WGS sequence"/>
</dbReference>
<dbReference type="PANTHER" id="PTHR11216">
    <property type="entry name" value="EH DOMAIN"/>
    <property type="match status" value="1"/>
</dbReference>
<dbReference type="PANTHER" id="PTHR11216:SF31">
    <property type="entry name" value="AT21416P"/>
    <property type="match status" value="1"/>
</dbReference>
<keyword evidence="7" id="KW-0106">Calcium</keyword>
<keyword evidence="5" id="KW-0547">Nucleotide-binding</keyword>
<dbReference type="GO" id="GO:0016197">
    <property type="term" value="P:endosomal transport"/>
    <property type="evidence" value="ECO:0007669"/>
    <property type="project" value="TreeGrafter"/>
</dbReference>
<proteinExistence type="predicted"/>
<dbReference type="InterPro" id="IPR031692">
    <property type="entry name" value="EHD_N"/>
</dbReference>
<evidence type="ECO:0000259" key="9">
    <source>
        <dbReference type="PROSITE" id="PS50031"/>
    </source>
</evidence>